<accession>A0A1U7JAR0</accession>
<keyword evidence="3 6" id="KW-1133">Transmembrane helix</keyword>
<feature type="compositionally biased region" description="Low complexity" evidence="5">
    <location>
        <begin position="102"/>
        <end position="120"/>
    </location>
</feature>
<dbReference type="InterPro" id="IPR019109">
    <property type="entry name" value="MamF_MmsF"/>
</dbReference>
<dbReference type="EMBL" id="MRCG01000001">
    <property type="protein sequence ID" value="OKH50868.1"/>
    <property type="molecule type" value="Genomic_DNA"/>
</dbReference>
<reference evidence="7 8" key="1">
    <citation type="submission" date="2016-11" db="EMBL/GenBank/DDBJ databases">
        <title>Draft Genome Sequences of Nine Cyanobacterial Strains from Diverse Habitats.</title>
        <authorList>
            <person name="Zhu T."/>
            <person name="Hou S."/>
            <person name="Lu X."/>
            <person name="Hess W.R."/>
        </authorList>
    </citation>
    <scope>NUCLEOTIDE SEQUENCE [LARGE SCALE GENOMIC DNA]</scope>
    <source>
        <strain evidence="7 8">NIES-30</strain>
    </source>
</reference>
<keyword evidence="4 6" id="KW-0472">Membrane</keyword>
<dbReference type="OrthoDB" id="490046at2"/>
<keyword evidence="2 6" id="KW-0812">Transmembrane</keyword>
<dbReference type="STRING" id="549789.NIES30_01940"/>
<comment type="caution">
    <text evidence="7">The sequence shown here is derived from an EMBL/GenBank/DDBJ whole genome shotgun (WGS) entry which is preliminary data.</text>
</comment>
<dbReference type="AlphaFoldDB" id="A0A1U7JAR0"/>
<evidence type="ECO:0000256" key="3">
    <source>
        <dbReference type="ARBA" id="ARBA00022989"/>
    </source>
</evidence>
<evidence type="ECO:0000313" key="7">
    <source>
        <dbReference type="EMBL" id="OKH50868.1"/>
    </source>
</evidence>
<gene>
    <name evidence="7" type="ORF">NIES30_01940</name>
</gene>
<keyword evidence="8" id="KW-1185">Reference proteome</keyword>
<dbReference type="Pfam" id="PF09685">
    <property type="entry name" value="MamF_MmsF"/>
    <property type="match status" value="1"/>
</dbReference>
<protein>
    <recommendedName>
        <fullName evidence="9">DUF4870 domain-containing protein</fullName>
    </recommendedName>
</protein>
<organism evidence="7 8">
    <name type="scientific">Phormidium tenue NIES-30</name>
    <dbReference type="NCBI Taxonomy" id="549789"/>
    <lineage>
        <taxon>Bacteria</taxon>
        <taxon>Bacillati</taxon>
        <taxon>Cyanobacteriota</taxon>
        <taxon>Cyanophyceae</taxon>
        <taxon>Oscillatoriophycideae</taxon>
        <taxon>Oscillatoriales</taxon>
        <taxon>Oscillatoriaceae</taxon>
        <taxon>Phormidium</taxon>
    </lineage>
</organism>
<name>A0A1U7JAR0_9CYAN</name>
<dbReference type="Proteomes" id="UP000185557">
    <property type="component" value="Unassembled WGS sequence"/>
</dbReference>
<evidence type="ECO:0000256" key="5">
    <source>
        <dbReference type="SAM" id="MobiDB-lite"/>
    </source>
</evidence>
<evidence type="ECO:0000313" key="8">
    <source>
        <dbReference type="Proteomes" id="UP000185557"/>
    </source>
</evidence>
<evidence type="ECO:0000256" key="4">
    <source>
        <dbReference type="ARBA" id="ARBA00023136"/>
    </source>
</evidence>
<evidence type="ECO:0000256" key="1">
    <source>
        <dbReference type="ARBA" id="ARBA00004141"/>
    </source>
</evidence>
<feature type="region of interest" description="Disordered" evidence="5">
    <location>
        <begin position="97"/>
        <end position="134"/>
    </location>
</feature>
<evidence type="ECO:0000256" key="2">
    <source>
        <dbReference type="ARBA" id="ARBA00022692"/>
    </source>
</evidence>
<sequence>MPTPISTLVAQARQGDARAIAQLLTPSLAAGVVARGQWRGTMLHLDLEADTAIPQNLVVPHIRRGMMRLGLTCPIDGVWVSGRQTGADTADWQESFSLKGSSTPTDAQAAGAAEDASGTTLNPPATAENAESTGLPQDSLAGIAVASPVDNSPPAPPISDNDRGGISETTLVALTHLVPLVSYLAIGSQWLGGWPLLWGSSFLLPWRVVVPLVLLLVKGAGSASNPDAAPNAAPNSAFVQSQAKAALNFQLTMLIAWVVTIALMFILVGFLLVVPLTLVEIVSCIVATIQAAEGKPVRYGVAIRFVR</sequence>
<evidence type="ECO:0008006" key="9">
    <source>
        <dbReference type="Google" id="ProtNLM"/>
    </source>
</evidence>
<evidence type="ECO:0000256" key="6">
    <source>
        <dbReference type="SAM" id="Phobius"/>
    </source>
</evidence>
<comment type="subcellular location">
    <subcellularLocation>
        <location evidence="1">Membrane</location>
        <topology evidence="1">Multi-pass membrane protein</topology>
    </subcellularLocation>
</comment>
<proteinExistence type="predicted"/>
<feature type="transmembrane region" description="Helical" evidence="6">
    <location>
        <begin position="254"/>
        <end position="278"/>
    </location>
</feature>